<reference evidence="8 9" key="1">
    <citation type="journal article" date="2012" name="Environ. Microbiol.">
        <title>The genome sequence of Desulfatibacillum alkenivorans AK-01: a blueprint for anaerobic alkane oxidation.</title>
        <authorList>
            <person name="Callaghan A.V."/>
            <person name="Morris B.E."/>
            <person name="Pereira I.A."/>
            <person name="McInerney M.J."/>
            <person name="Austin R.N."/>
            <person name="Groves J.T."/>
            <person name="Kukor J.J."/>
            <person name="Suflita J.M."/>
            <person name="Young L.Y."/>
            <person name="Zylstra G.J."/>
            <person name="Wawrik B."/>
        </authorList>
    </citation>
    <scope>NUCLEOTIDE SEQUENCE [LARGE SCALE GENOMIC DNA]</scope>
    <source>
        <strain evidence="8 9">AK-01</strain>
    </source>
</reference>
<evidence type="ECO:0000256" key="1">
    <source>
        <dbReference type="ARBA" id="ARBA00022649"/>
    </source>
</evidence>
<name>B8FA54_DESAL</name>
<gene>
    <name evidence="8" type="ordered locus">Dalk_1450</name>
</gene>
<accession>B8FA54</accession>
<dbReference type="eggNOG" id="ENOG503165Y">
    <property type="taxonomic scope" value="Bacteria"/>
</dbReference>
<keyword evidence="9" id="KW-1185">Reference proteome</keyword>
<dbReference type="Proteomes" id="UP000000739">
    <property type="component" value="Chromosome"/>
</dbReference>
<comment type="caution">
    <text evidence="6">Lacks conserved residue(s) required for the propagation of feature annotation.</text>
</comment>
<dbReference type="EMBL" id="CP001322">
    <property type="protein sequence ID" value="ACL03150.1"/>
    <property type="molecule type" value="Genomic_DNA"/>
</dbReference>
<evidence type="ECO:0000256" key="2">
    <source>
        <dbReference type="ARBA" id="ARBA00022676"/>
    </source>
</evidence>
<proteinExistence type="inferred from homology"/>
<evidence type="ECO:0000313" key="8">
    <source>
        <dbReference type="EMBL" id="ACL03150.1"/>
    </source>
</evidence>
<evidence type="ECO:0000256" key="3">
    <source>
        <dbReference type="ARBA" id="ARBA00022679"/>
    </source>
</evidence>
<protein>
    <recommendedName>
        <fullName evidence="7">DarT domain-containing protein</fullName>
    </recommendedName>
</protein>
<dbReference type="HOGENOM" id="CLU_1292898_0_0_7"/>
<keyword evidence="5 6" id="KW-0238">DNA-binding</keyword>
<evidence type="ECO:0000313" key="9">
    <source>
        <dbReference type="Proteomes" id="UP000000739"/>
    </source>
</evidence>
<comment type="similarity">
    <text evidence="6">Belongs to the DarT ADP-ribosyltransferase family.</text>
</comment>
<dbReference type="GO" id="GO:0003677">
    <property type="term" value="F:DNA binding"/>
    <property type="evidence" value="ECO:0007669"/>
    <property type="project" value="UniProtKB-UniRule"/>
</dbReference>
<dbReference type="Pfam" id="PF14487">
    <property type="entry name" value="DarT"/>
    <property type="match status" value="1"/>
</dbReference>
<evidence type="ECO:0000256" key="6">
    <source>
        <dbReference type="PROSITE-ProRule" id="PRU01362"/>
    </source>
</evidence>
<keyword evidence="2" id="KW-0328">Glycosyltransferase</keyword>
<organism evidence="8 9">
    <name type="scientific">Desulfatibacillum aliphaticivorans</name>
    <dbReference type="NCBI Taxonomy" id="218208"/>
    <lineage>
        <taxon>Bacteria</taxon>
        <taxon>Pseudomonadati</taxon>
        <taxon>Thermodesulfobacteriota</taxon>
        <taxon>Desulfobacteria</taxon>
        <taxon>Desulfobacterales</taxon>
        <taxon>Desulfatibacillaceae</taxon>
        <taxon>Desulfatibacillum</taxon>
    </lineage>
</organism>
<dbReference type="AlphaFoldDB" id="B8FA54"/>
<dbReference type="RefSeq" id="WP_012610585.1">
    <property type="nucleotide sequence ID" value="NC_011768.1"/>
</dbReference>
<sequence>MSLEDCIKRRDIEEIVHYTTMNGLIGILATKMVKSRERVAQESLLEYILQLNTPLRKDTGWLDYVSLSISNMNSWLFHFSSKKWHTNSKFCILSFKPEILSHNGVFFATTNNMYPAVRRGEGETGFEALFAPIVLGRYNAPIIRSPTCHDSCPTCEQAEILYPGELSTDFLLRIYVEEDDDEDSVHGIFGGVGHAKVPVEINPGKFRGGTNT</sequence>
<evidence type="ECO:0000256" key="4">
    <source>
        <dbReference type="ARBA" id="ARBA00022695"/>
    </source>
</evidence>
<keyword evidence="3" id="KW-0808">Transferase</keyword>
<keyword evidence="1 6" id="KW-1277">Toxin-antitoxin system</keyword>
<dbReference type="InterPro" id="IPR029494">
    <property type="entry name" value="DarT"/>
</dbReference>
<dbReference type="GO" id="GO:0016757">
    <property type="term" value="F:glycosyltransferase activity"/>
    <property type="evidence" value="ECO:0007669"/>
    <property type="project" value="UniProtKB-KW"/>
</dbReference>
<feature type="domain" description="DarT" evidence="7">
    <location>
        <begin position="13"/>
        <end position="207"/>
    </location>
</feature>
<keyword evidence="4" id="KW-0548">Nucleotidyltransferase</keyword>
<dbReference type="PROSITE" id="PS52018">
    <property type="entry name" value="DART"/>
    <property type="match status" value="1"/>
</dbReference>
<dbReference type="KEGG" id="dal:Dalk_1450"/>
<evidence type="ECO:0000259" key="7">
    <source>
        <dbReference type="PROSITE" id="PS52018"/>
    </source>
</evidence>
<dbReference type="GO" id="GO:0016779">
    <property type="term" value="F:nucleotidyltransferase activity"/>
    <property type="evidence" value="ECO:0007669"/>
    <property type="project" value="UniProtKB-KW"/>
</dbReference>
<evidence type="ECO:0000256" key="5">
    <source>
        <dbReference type="ARBA" id="ARBA00023125"/>
    </source>
</evidence>